<dbReference type="AlphaFoldDB" id="A0A3B1DJX3"/>
<organism evidence="1">
    <name type="scientific">hydrothermal vent metagenome</name>
    <dbReference type="NCBI Taxonomy" id="652676"/>
    <lineage>
        <taxon>unclassified sequences</taxon>
        <taxon>metagenomes</taxon>
        <taxon>ecological metagenomes</taxon>
    </lineage>
</organism>
<feature type="non-terminal residue" evidence="1">
    <location>
        <position position="43"/>
    </location>
</feature>
<reference evidence="1" key="1">
    <citation type="submission" date="2018-06" db="EMBL/GenBank/DDBJ databases">
        <authorList>
            <person name="Zhirakovskaya E."/>
        </authorList>
    </citation>
    <scope>NUCLEOTIDE SEQUENCE</scope>
</reference>
<gene>
    <name evidence="1" type="ORF">MNBD_UNCLBAC01-1751</name>
</gene>
<accession>A0A3B1DJX3</accession>
<evidence type="ECO:0000313" key="1">
    <source>
        <dbReference type="EMBL" id="VAX35290.1"/>
    </source>
</evidence>
<name>A0A3B1DJX3_9ZZZZ</name>
<dbReference type="EMBL" id="UOGJ01000043">
    <property type="protein sequence ID" value="VAX35290.1"/>
    <property type="molecule type" value="Genomic_DNA"/>
</dbReference>
<protein>
    <submittedName>
        <fullName evidence="1">Uncharacterized protein</fullName>
    </submittedName>
</protein>
<sequence length="43" mass="5094">MKRQLILDDIDVELDHIDPKLRTTILYLFNLIEEQAIEVKGLQ</sequence>
<proteinExistence type="predicted"/>